<keyword evidence="4" id="KW-0520">NAD</keyword>
<feature type="compositionally biased region" description="Basic residues" evidence="5">
    <location>
        <begin position="4211"/>
        <end position="4222"/>
    </location>
</feature>
<dbReference type="InterPro" id="IPR015878">
    <property type="entry name" value="Ado_hCys_hydrolase_NAD-bd"/>
</dbReference>
<organism evidence="9">
    <name type="scientific">Cladocopium goreaui</name>
    <dbReference type="NCBI Taxonomy" id="2562237"/>
    <lineage>
        <taxon>Eukaryota</taxon>
        <taxon>Sar</taxon>
        <taxon>Alveolata</taxon>
        <taxon>Dinophyceae</taxon>
        <taxon>Suessiales</taxon>
        <taxon>Symbiodiniaceae</taxon>
        <taxon>Cladocopium</taxon>
    </lineage>
</organism>
<evidence type="ECO:0000259" key="7">
    <source>
        <dbReference type="PROSITE" id="PS50802"/>
    </source>
</evidence>
<feature type="compositionally biased region" description="Basic and acidic residues" evidence="5">
    <location>
        <begin position="4510"/>
        <end position="4529"/>
    </location>
</feature>
<dbReference type="SUPFAM" id="SSF54001">
    <property type="entry name" value="Cysteine proteinases"/>
    <property type="match status" value="1"/>
</dbReference>
<keyword evidence="6" id="KW-0472">Membrane</keyword>
<feature type="transmembrane region" description="Helical" evidence="6">
    <location>
        <begin position="3668"/>
        <end position="3690"/>
    </location>
</feature>
<dbReference type="Proteomes" id="UP001152797">
    <property type="component" value="Unassembled WGS sequence"/>
</dbReference>
<evidence type="ECO:0000256" key="5">
    <source>
        <dbReference type="SAM" id="MobiDB-lite"/>
    </source>
</evidence>
<keyword evidence="6" id="KW-1133">Transmembrane helix</keyword>
<feature type="region of interest" description="Disordered" evidence="5">
    <location>
        <begin position="3881"/>
        <end position="3909"/>
    </location>
</feature>
<dbReference type="Pfam" id="PF00670">
    <property type="entry name" value="AdoHcyase_NAD"/>
    <property type="match status" value="1"/>
</dbReference>
<evidence type="ECO:0000256" key="3">
    <source>
        <dbReference type="ARBA" id="ARBA00022563"/>
    </source>
</evidence>
<feature type="compositionally biased region" description="Basic and acidic residues" evidence="5">
    <location>
        <begin position="4327"/>
        <end position="4344"/>
    </location>
</feature>
<dbReference type="PROSITE" id="PS50878">
    <property type="entry name" value="RT_POL"/>
    <property type="match status" value="1"/>
</dbReference>
<reference evidence="10" key="2">
    <citation type="submission" date="2024-04" db="EMBL/GenBank/DDBJ databases">
        <authorList>
            <person name="Chen Y."/>
            <person name="Shah S."/>
            <person name="Dougan E. K."/>
            <person name="Thang M."/>
            <person name="Chan C."/>
        </authorList>
    </citation>
    <scope>NUCLEOTIDE SEQUENCE [LARGE SCALE GENOMIC DNA]</scope>
</reference>
<dbReference type="Gene3D" id="3.40.50.1480">
    <property type="entry name" value="Adenosylhomocysteinase-like"/>
    <property type="match status" value="1"/>
</dbReference>
<evidence type="ECO:0000313" key="9">
    <source>
        <dbReference type="EMBL" id="CAI3979367.1"/>
    </source>
</evidence>
<dbReference type="InterPro" id="IPR000477">
    <property type="entry name" value="RT_dom"/>
</dbReference>
<dbReference type="GO" id="GO:0006730">
    <property type="term" value="P:one-carbon metabolic process"/>
    <property type="evidence" value="ECO:0007669"/>
    <property type="project" value="UniProtKB-KW"/>
</dbReference>
<dbReference type="SUPFAM" id="SSF51735">
    <property type="entry name" value="NAD(P)-binding Rossmann-fold domains"/>
    <property type="match status" value="1"/>
</dbReference>
<protein>
    <submittedName>
        <fullName evidence="11">Adenosylhomocysteinase</fullName>
    </submittedName>
</protein>
<feature type="region of interest" description="Disordered" evidence="5">
    <location>
        <begin position="2094"/>
        <end position="2144"/>
    </location>
</feature>
<feature type="region of interest" description="Disordered" evidence="5">
    <location>
        <begin position="1610"/>
        <end position="1637"/>
    </location>
</feature>
<dbReference type="Pfam" id="PF05221">
    <property type="entry name" value="AdoHcyase"/>
    <property type="match status" value="1"/>
</dbReference>
<comment type="similarity">
    <text evidence="2">Belongs to the adenosylhomocysteinase family.</text>
</comment>
<keyword evidence="6" id="KW-0812">Transmembrane</keyword>
<dbReference type="InterPro" id="IPR036691">
    <property type="entry name" value="Endo/exonu/phosph_ase_sf"/>
</dbReference>
<feature type="region of interest" description="Disordered" evidence="5">
    <location>
        <begin position="772"/>
        <end position="822"/>
    </location>
</feature>
<feature type="domain" description="OTU" evidence="7">
    <location>
        <begin position="1642"/>
        <end position="1802"/>
    </location>
</feature>
<dbReference type="PROSITE" id="PS50802">
    <property type="entry name" value="OTU"/>
    <property type="match status" value="1"/>
</dbReference>
<keyword evidence="12" id="KW-1185">Reference proteome</keyword>
<dbReference type="Gene3D" id="3.40.50.720">
    <property type="entry name" value="NAD(P)-binding Rossmann-like Domain"/>
    <property type="match status" value="1"/>
</dbReference>
<proteinExistence type="inferred from homology"/>
<feature type="compositionally biased region" description="Polar residues" evidence="5">
    <location>
        <begin position="3896"/>
        <end position="3909"/>
    </location>
</feature>
<evidence type="ECO:0000313" key="11">
    <source>
        <dbReference type="EMBL" id="CAL4766679.1"/>
    </source>
</evidence>
<dbReference type="SUPFAM" id="SSF56672">
    <property type="entry name" value="DNA/RNA polymerases"/>
    <property type="match status" value="1"/>
</dbReference>
<evidence type="ECO:0000256" key="2">
    <source>
        <dbReference type="ARBA" id="ARBA00007122"/>
    </source>
</evidence>
<dbReference type="InterPro" id="IPR038765">
    <property type="entry name" value="Papain-like_cys_pep_sf"/>
</dbReference>
<feature type="region of interest" description="Disordered" evidence="5">
    <location>
        <begin position="4070"/>
        <end position="4344"/>
    </location>
</feature>
<feature type="compositionally biased region" description="Pro residues" evidence="5">
    <location>
        <begin position="4124"/>
        <end position="4148"/>
    </location>
</feature>
<dbReference type="EMBL" id="CAMXCT030000479">
    <property type="protein sequence ID" value="CAL4766679.1"/>
    <property type="molecule type" value="Genomic_DNA"/>
</dbReference>
<comment type="caution">
    <text evidence="9">The sequence shown here is derived from an EMBL/GenBank/DDBJ whole genome shotgun (WGS) entry which is preliminary data.</text>
</comment>
<dbReference type="PANTHER" id="PTHR23420:SF0">
    <property type="entry name" value="ADENOSYLHOMOCYSTEINASE"/>
    <property type="match status" value="1"/>
</dbReference>
<evidence type="ECO:0000313" key="10">
    <source>
        <dbReference type="EMBL" id="CAL1132742.1"/>
    </source>
</evidence>
<feature type="transmembrane region" description="Helical" evidence="6">
    <location>
        <begin position="3622"/>
        <end position="3641"/>
    </location>
</feature>
<name>A0A9P1BTI8_9DINO</name>
<dbReference type="CDD" id="cd22744">
    <property type="entry name" value="OTU"/>
    <property type="match status" value="2"/>
</dbReference>
<feature type="compositionally biased region" description="Basic residues" evidence="5">
    <location>
        <begin position="4559"/>
        <end position="4576"/>
    </location>
</feature>
<dbReference type="PANTHER" id="PTHR23420">
    <property type="entry name" value="ADENOSYLHOMOCYSTEINASE"/>
    <property type="match status" value="1"/>
</dbReference>
<feature type="domain" description="Reverse transcriptase" evidence="8">
    <location>
        <begin position="3290"/>
        <end position="3553"/>
    </location>
</feature>
<dbReference type="InterPro" id="IPR036291">
    <property type="entry name" value="NAD(P)-bd_dom_sf"/>
</dbReference>
<feature type="region of interest" description="Disordered" evidence="5">
    <location>
        <begin position="1241"/>
        <end position="1268"/>
    </location>
</feature>
<dbReference type="InterPro" id="IPR043502">
    <property type="entry name" value="DNA/RNA_pol_sf"/>
</dbReference>
<feature type="region of interest" description="Disordered" evidence="5">
    <location>
        <begin position="4482"/>
        <end position="4596"/>
    </location>
</feature>
<feature type="compositionally biased region" description="Polar residues" evidence="5">
    <location>
        <begin position="2129"/>
        <end position="2144"/>
    </location>
</feature>
<evidence type="ECO:0000256" key="4">
    <source>
        <dbReference type="ARBA" id="ARBA00023027"/>
    </source>
</evidence>
<feature type="compositionally biased region" description="Basic and acidic residues" evidence="5">
    <location>
        <begin position="4251"/>
        <end position="4269"/>
    </location>
</feature>
<feature type="compositionally biased region" description="Basic and acidic residues" evidence="5">
    <location>
        <begin position="4482"/>
        <end position="4496"/>
    </location>
</feature>
<gene>
    <name evidence="9" type="ORF">C1SCF055_LOCUS7319</name>
</gene>
<evidence type="ECO:0000313" key="12">
    <source>
        <dbReference type="Proteomes" id="UP001152797"/>
    </source>
</evidence>
<dbReference type="GO" id="GO:0004013">
    <property type="term" value="F:adenosylhomocysteinase activity"/>
    <property type="evidence" value="ECO:0007669"/>
    <property type="project" value="TreeGrafter"/>
</dbReference>
<comment type="cofactor">
    <cofactor evidence="1">
        <name>NAD(+)</name>
        <dbReference type="ChEBI" id="CHEBI:57540"/>
    </cofactor>
</comment>
<feature type="compositionally biased region" description="Basic residues" evidence="5">
    <location>
        <begin position="4289"/>
        <end position="4299"/>
    </location>
</feature>
<evidence type="ECO:0000256" key="1">
    <source>
        <dbReference type="ARBA" id="ARBA00001911"/>
    </source>
</evidence>
<feature type="region of interest" description="Disordered" evidence="5">
    <location>
        <begin position="3946"/>
        <end position="3976"/>
    </location>
</feature>
<feature type="compositionally biased region" description="Polar residues" evidence="5">
    <location>
        <begin position="2094"/>
        <end position="2117"/>
    </location>
</feature>
<feature type="compositionally biased region" description="Basic and acidic residues" evidence="5">
    <location>
        <begin position="4757"/>
        <end position="4786"/>
    </location>
</feature>
<feature type="compositionally biased region" description="Low complexity" evidence="5">
    <location>
        <begin position="4577"/>
        <end position="4591"/>
    </location>
</feature>
<evidence type="ECO:0000259" key="8">
    <source>
        <dbReference type="PROSITE" id="PS50878"/>
    </source>
</evidence>
<feature type="compositionally biased region" description="Acidic residues" evidence="5">
    <location>
        <begin position="4163"/>
        <end position="4177"/>
    </location>
</feature>
<evidence type="ECO:0000256" key="6">
    <source>
        <dbReference type="SAM" id="Phobius"/>
    </source>
</evidence>
<sequence>MHANVQVVTIEECVGEVDIFTSATGNFKISGLEQRLHVAPTGFLLEVQSLQGESTCSLMNWPNFAEIVITPKYLHFVPNDLIIASHDIGQFDILNVDKDIGQFDILNVDMFDSCLLRDSSTAVMTLKDEGILHRLRGGTSSRKTKNKRNRIKALRKIACAKTPTSSETSSVNLSLLEPSWINEEGSDKEDEVKDGDVATLVCHKCKTEHQLEPCQFSDLEKEGLDVSKFCCETFNRSCKSETSSESDFENFEKSSSDGDGSFATKGVDKAISFTPNFIENWIQEAKDCDWDEPVFVQWLKDFEELNDNLHINQQIPEVSWLSTSRIDDTYADNLGIEESISIEELLKPCESDGDGEGKATETEYFQLSIAVGDSGSGDEESYFPSMIVATEKKDEEAFSPSKIEVTEKKVEETIFPCENEAAEKTEEQTSFSCKIEDTEKKDEETFFPCGTEAIEKKDEEAFSPNKIEVTEKKEVEPFSQNIIKVTEKKDGETFSPSKIEVTEKKEDEPFSQNMINVTEKKDGETFSPNMIEVIEKKDVEPLSFSTIEAAEKKDEEPPFPCVMIDIEKEVEEPFSQNMIKVTEKKDGETFSPSKIEVTEKKEEEPFSQNMINVTEKKDGETFSPNKIEAIEKKDVEPLPFSTIETAEKKDEEPPFPCVMIGIAKKVEEPFSQNMIEVIEKKDGETFSPSKIEVIEKKEEEPFSQNMINVTEKKDGETFSPNKIEVIEKKDVEPLSFSTIEAAEKRDEEPPFPCVMIDIEKEVEEPFSQNMIKVTEKKDGETFSPSKIEVTEKKEEEPFSQNMINVTEKKDGETFSPNKIEAIEKKDVEPLPFSTIETAEKKDEEPPFPCVMIGIAKKVEEPFSQNMIEVIEKKDGETFSPSKIEVIEKEEEEPFSQNIINVTEKKDGETFSPNKIEVIEKKDVESLSFSTIEVAEKKDEEPPFPCVMIGIEKKVEESFCKDKIEVTEKKDEEAFSPSKLEVTEKKDVEPFSQNMSNVKEKKDGEAFSPSKIEVIEKKDMEVLPFSKIEAAEKKNEEPPFPCVFEAIEKEDEGAPLCRVIEATEKKDGETFSPCKMEIIEKKNEEPPFPCVIEAAEKKDAGSFLCECEDTEKKDEDLSLSCLEKNASEKKDEGISSPGKQEESAEDIIEMFCSIYSSANAQLSELRGAGNNEEANDFRGGAGGSNATKKKRDIGDCLDMIASILKYKTNVEEAQELEELIKEAKGHLGSQKQGQCFYGKIRADSNNEEGKGGSKGKSKTKGKTKKEDELPRFDLSRRWPKTQQTTWQSLHKSLEEGEVPKGEIAIVKSVQQLRQLQTLAQDLKINKSMLLVAKRIGTDDIPDSCQSLLLPWMGNLAMIDAVVGNLNRQKPNLEKEKINERKMETAKRDDLVSLRLTAPWKYISEKNKQILQQKPEYSARLLDDSLKEARTNRWESSESLLTGYLMINKQDVGKMMNCSGKNGIFVTRLSQDIVVKPAALWITRLNDESHHDYLQRTIQEANGAPLTWRRGDGNDLGYHCKEEDITDKTWAVKPMENYGQCNEKQSAYAYQAEIDGHIRRLSIVRWKSSRKPKEETFQVSGPRWFSEHFAYEKVGPTQVLEPTQIDANMDEEVEEANKTTSPPKKKAKPSKLRGGELGPEGLNLRTLELGGTGDCGWRAIAFQLAAINTKSCNLADNVMSKITILGKALRSQALFHLCEVDKEWQNHWAPDDAWTHLTEDGPPAKDIKTFATDTIHRDNRWICHYGLMAVSAVKKVHLVIWQYKGEDSEPWSKIAVISPNDEKKRLPIIHLAKDGGHYMPLISDTLQKPDYSLLDGSAWTSKGIQSKIKNETREIFRAGGEIEIGGEDHPRSPVPDEDLPFELKDGTDGSSGLNLRALELGGTGDCGWRSIAFLIAAFNTCQDNLVNKVIPNIAFLGKTLKRQALRFLCEENLEWQEHWVPDDSWTVLTEDGPPAEDVHTFATETLHRENRWICHYGLIAVAEIKKIHLVIWQYNGNAEEPWTKIAVISPKDDWRQFPSIHLAKDGGHYMPLIPDSIEIPGNNLRANGRVWRAKSLSSRTMKDFGFRGGTNAITDSKSKADPSVFDDFMDLLKSPTPWSTPKKTVDTPKSSKSLRTPNIQEILRTPRTPATPMSSSNAAENTANEPTSSKTLRWACPFCQFQCCVIDPSKRTQDIRTHLDKFHAVEVKKAKDKNIRDGTSASGRHGLGIATLLKPIPFLKVSKEEAKMRCPYCKLGTTMQPSNTALRKKTLKHHLKNCTKAPKDCTLRMFYAARMKNEGGICLGDSKAHREKMLCGIWNKADGKAKAFGHEPHRIFDDKGHACDVFCKKCWRISSHSRTWNQPCEGEEARDRPRILPSVQFWQKYTKKFGESKFFDILGLCHPQQERIRVALLESKRRKTLLQRKIKKRGNKKTSKLEHKRLRLEGLRNKALVDAKSFGHAPVAWWMNSTAKIGHQKLYKIMRLNKKEQKLVEENIKEYIKRKKEGSKKEIYCNVEEWKATLGRISFLGYTAYASATVIHGAKCNGVLTLVSNQVHSRMFDEFYNNRGFAAIAIQVQDILMINSYCPPVACEIHQHAIEFEDLLVRLDWQGPLLLCGDWNQEPHECLIAALASMFGCVTVDICEDSSRWQGRRLIDFYISNIPHLRSHALDAKISDHKIIETMAELELCNFQVQRFKKGANFDKPSWIGARKWEQLLLQAFDIEKATNWQRACLLTDDGAPIPSLIDDEDHDQEIVDYTWRLTQSKGLTIFQTAYKLALLCIPDGFGDIWEIRRVEKLANKIQKSRLKVEKHSWDQHSPQFRTPMARRRTRNKLNLAHELLVLLRKGKHSHVSFNMMRKLYGKNFMDLEINQQKVSDDIQLWEKQLHKLENEDRERAYGRWRRKIASDYSYRANWINKKKISYYPQVQNDHRTSTSKPTAVDLIQEFDKNLKSTVAMTPQQRQCRAQEIAQFLSQYQGRVHGREPNLDDLRKAIKNAKGGPGLDQWSSYEIKLLAKNPEFLREIGRNFKQWIDLGVTPTSLAEFKVTYIPKANKVSKGVINIKGLRPITVFSVWWRIFSAMWITSPILDSLQAQMPSDIICRRSKGPEVQACVADALLGIWKHGATLDFSHCFDTVDIMMLRDGVKDGIQALSLQCVMDGFPFPAMQCSAVSFGELHVQNKTLLMPSLSSWRHTNFKIITLDHMKKMKNNEQHLEEQASNWTHIWNRPHPGDAAGTLHTPWQPAKHHHTQLLQPWLPPPNTTQPTLQVTTKQLIQAARRSRGKAAGGDGWQSEHFLALPNTWWDCFRDLWHTILDTAHIPPSWLQTLVVLLPKPTGGTRPISITGIAWRIAASATVRALAPWTHDWAAPALCGGLPGRDGIALHVRLFHDLLEHHDEDFIVLSQDLSKAFDTVHIMQALTALSHYGAPDSLCQTILAFYQGCRRLFLYNGTMSPTWQATTHGILQGCPFSPLLLATLMNIWHHGIHTLTAPATTVHTGIYVDDRNIWMHGPSTRELLPQILARSRAIDDILGFQENTSKTQLATPNEQLLPVLDSLTPNNFPPAGATSTLLGLVYNLRTKEVTTPTATTDKFIHRAKRIQQAVLCGQPLVIATDGGAKHGLATWAVAVDTGTFARPLRGEDNTAMMAELTAIWCVLITIILVVEQSQAQCDLQVILAVDCQSAIDFLDRVFVSLLQLNCIIIIIIVCNIGHFDNEIAMEDLENFPGIKVENIKPQVDRFVFPDGHGVIVLASGRLVNLGCATGHPSFVMSCSFTNQVLAQLDILENCTKNKKYKNDVYLLPKQLDEKVAALHLPSLGANLTKLSKEQADYIGVGVDGPFKQDTYRTFSYIGSQQSANLCEMTEESLRLLAAQRIVRYGISDAVREGQRRTSIAEVEDIPEGCPQHWSALSPTVPGSAKSETGVKSSETKLGSRSLTSAEEFRLFPTMKLDRLKDYGARAAAESVASDTQALSSAKAATESDKKGQVPESRGPSSAVQKAAPSALSLLGQMRQALCDSPVMPKAGSTVAPGHCGCNLCLVVGRVLSICHCGDLGAAPVAFATDRLRVLYSELLDICARGPVLQNLVQPPPVAAGGGLRPPAPPVRVPAEGVHSPEDPGAGGAAEKKETQPETNEERRATPLAKAAPPVIPAPAVLTPPPPLSTPAAPPLAPKGPEKEEPEGPAGLEESDEYTYETIDPEEGVEKEPEEREISGGGDTAERVAEDKRLPAESSRKRDKSRSRRRERRKTEEGREENREKKRRSRSRRRERRASRDRRERSPSARASRGAERPRSPVGPPPWADKGAGKGEIRKKSKGKEKRARAYSVMPPKRPAAAAAKVRSALRRPAAAEGERKGEESVPPGERFKKGETVELEQLPIGALHVGDLLVFEDCSYFGGPCKCAGRFRELCQAEGGSRLKIHFTGTTHPDLLAYATGIPDRSGEVHICPSGCVGEPHSPGLVHSKLVKLIQKAKEGKVDWELNLETETVDELEGLRKKKAELEAALAEKEKQEERSKGDKRSRSKKRKRRRSKRRREEDSTSAREGREKKEKSQKPKRRYGGRTVARKDLEAVYGGTGLDPRSRVRRRVMRYARRKTRKKASSSSTSEETSSSGKSRSSEEAMDMLKDMNKIRNLHRHGPGVLTSMGIARMKETVIELEGIWKEEDNSLPPVAMKYVRSTLVKSMSGGALKEAMTLGTVLDLMMMGRISEAADVAMQRLKAIEKVAQGSSWSSTEKLELVGSANPQISTRGELTAAAKEAKLDQQSKGPVSPYKGKGMTQEGKGKKGKGDEKGKGKKGSESDRAGKEKREK</sequence>
<feature type="region of interest" description="Disordered" evidence="5">
    <location>
        <begin position="4727"/>
        <end position="4786"/>
    </location>
</feature>
<feature type="compositionally biased region" description="Basic residues" evidence="5">
    <location>
        <begin position="4497"/>
        <end position="4509"/>
    </location>
</feature>
<dbReference type="InterPro" id="IPR000043">
    <property type="entry name" value="Adenosylhomocysteinase-like"/>
</dbReference>
<keyword evidence="3" id="KW-0554">One-carbon metabolism</keyword>
<dbReference type="InterPro" id="IPR042172">
    <property type="entry name" value="Adenosylhomocyst_ase-like_sf"/>
</dbReference>
<feature type="compositionally biased region" description="Basic and acidic residues" evidence="5">
    <location>
        <begin position="4223"/>
        <end position="4234"/>
    </location>
</feature>
<feature type="compositionally biased region" description="Basic and acidic residues" evidence="5">
    <location>
        <begin position="4178"/>
        <end position="4210"/>
    </location>
</feature>
<dbReference type="Pfam" id="PF00078">
    <property type="entry name" value="RVT_1"/>
    <property type="match status" value="1"/>
</dbReference>
<dbReference type="SMART" id="SM00996">
    <property type="entry name" value="AdoHcyase"/>
    <property type="match status" value="1"/>
</dbReference>
<dbReference type="SUPFAM" id="SSF56219">
    <property type="entry name" value="DNase I-like"/>
    <property type="match status" value="1"/>
</dbReference>
<feature type="compositionally biased region" description="Basic residues" evidence="5">
    <location>
        <begin position="1252"/>
        <end position="1262"/>
    </location>
</feature>
<accession>A0A9P1BTI8</accession>
<feature type="compositionally biased region" description="Basic and acidic residues" evidence="5">
    <location>
        <begin position="4100"/>
        <end position="4115"/>
    </location>
</feature>
<dbReference type="GO" id="GO:0005829">
    <property type="term" value="C:cytosol"/>
    <property type="evidence" value="ECO:0007669"/>
    <property type="project" value="TreeGrafter"/>
</dbReference>
<feature type="compositionally biased region" description="Basic and acidic residues" evidence="5">
    <location>
        <begin position="1241"/>
        <end position="1250"/>
    </location>
</feature>
<dbReference type="SUPFAM" id="SSF52283">
    <property type="entry name" value="Formate/glycerate dehydrogenase catalytic domain-like"/>
    <property type="match status" value="1"/>
</dbReference>
<reference evidence="9" key="1">
    <citation type="submission" date="2022-10" db="EMBL/GenBank/DDBJ databases">
        <authorList>
            <person name="Chen Y."/>
            <person name="Dougan E. K."/>
            <person name="Chan C."/>
            <person name="Rhodes N."/>
            <person name="Thang M."/>
        </authorList>
    </citation>
    <scope>NUCLEOTIDE SEQUENCE</scope>
</reference>
<dbReference type="Gene3D" id="3.60.10.10">
    <property type="entry name" value="Endonuclease/exonuclease/phosphatase"/>
    <property type="match status" value="1"/>
</dbReference>
<feature type="compositionally biased region" description="Basic residues" evidence="5">
    <location>
        <begin position="4235"/>
        <end position="4250"/>
    </location>
</feature>
<dbReference type="GO" id="GO:0033353">
    <property type="term" value="P:S-adenosylmethionine cycle"/>
    <property type="evidence" value="ECO:0007669"/>
    <property type="project" value="TreeGrafter"/>
</dbReference>
<dbReference type="InterPro" id="IPR003323">
    <property type="entry name" value="OTU_dom"/>
</dbReference>
<dbReference type="EMBL" id="CAMXCT010000479">
    <property type="protein sequence ID" value="CAI3979367.1"/>
    <property type="molecule type" value="Genomic_DNA"/>
</dbReference>
<dbReference type="EMBL" id="CAMXCT020000479">
    <property type="protein sequence ID" value="CAL1132742.1"/>
    <property type="molecule type" value="Genomic_DNA"/>
</dbReference>
<feature type="region of interest" description="Disordered" evidence="5">
    <location>
        <begin position="582"/>
        <end position="630"/>
    </location>
</feature>
<dbReference type="SMART" id="SM00997">
    <property type="entry name" value="AdoHcyase_NAD"/>
    <property type="match status" value="1"/>
</dbReference>